<dbReference type="Gene3D" id="3.40.50.300">
    <property type="entry name" value="P-loop containing nucleotide triphosphate hydrolases"/>
    <property type="match status" value="1"/>
</dbReference>
<dbReference type="GO" id="GO:0006044">
    <property type="term" value="P:N-acetylglucosamine metabolic process"/>
    <property type="evidence" value="ECO:0007669"/>
    <property type="project" value="TreeGrafter"/>
</dbReference>
<keyword evidence="1" id="KW-0732">Signal</keyword>
<evidence type="ECO:0000313" key="3">
    <source>
        <dbReference type="Proteomes" id="UP000050525"/>
    </source>
</evidence>
<dbReference type="AlphaFoldDB" id="A0A151NX80"/>
<evidence type="ECO:0000313" key="2">
    <source>
        <dbReference type="EMBL" id="KYO41487.1"/>
    </source>
</evidence>
<proteinExistence type="predicted"/>
<keyword evidence="3" id="KW-1185">Reference proteome</keyword>
<dbReference type="GO" id="GO:0008459">
    <property type="term" value="F:chondroitin 6-sulfotransferase activity"/>
    <property type="evidence" value="ECO:0007669"/>
    <property type="project" value="TreeGrafter"/>
</dbReference>
<sequence length="342" mass="37499">MGAPAAGSKPGWGSAALVQLLAASLLPAVGSLDSKALYPGDARSLQGALRDLLRSLFRCDFSALRPYAREPPGAAGANLSTAALFGWRTNKVLCSAPLCPAAARPRHHVGLVDGAACERSCPPRALRDLEAECRKYPVVAIKDVRLLELGALLPLLREPGLDVRVIQLFRDPRAVHNSRLRAQAALLRESVQAWLGDVALARRGPLALRHRYMQLRYEDLRWPHLATLWVSRVLKVIQLNVQNLDYCAARDFKEKFSPMKLYIPESYRTSAEAKNFAVLSSAENELESVKTIGKWTFPVKTCYSAIWTTAALQSGVPPFLFEPASMVSVLGAASGHKETEMY</sequence>
<comment type="caution">
    <text evidence="2">The sequence shown here is derived from an EMBL/GenBank/DDBJ whole genome shotgun (WGS) entry which is preliminary data.</text>
</comment>
<dbReference type="GO" id="GO:0001517">
    <property type="term" value="F:N-acetylglucosamine 6-O-sulfotransferase activity"/>
    <property type="evidence" value="ECO:0007669"/>
    <property type="project" value="TreeGrafter"/>
</dbReference>
<accession>A0A151NX80</accession>
<dbReference type="Proteomes" id="UP000050525">
    <property type="component" value="Unassembled WGS sequence"/>
</dbReference>
<dbReference type="PANTHER" id="PTHR10704:SF5">
    <property type="entry name" value="CARBOHYDRATE SULFOTRANSFERASE 7"/>
    <property type="match status" value="1"/>
</dbReference>
<dbReference type="InterPro" id="IPR051135">
    <property type="entry name" value="Gal/GlcNAc/GalNAc_ST"/>
</dbReference>
<dbReference type="InterPro" id="IPR027417">
    <property type="entry name" value="P-loop_NTPase"/>
</dbReference>
<feature type="signal peptide" evidence="1">
    <location>
        <begin position="1"/>
        <end position="31"/>
    </location>
</feature>
<dbReference type="PANTHER" id="PTHR10704">
    <property type="entry name" value="CARBOHYDRATE SULFOTRANSFERASE"/>
    <property type="match status" value="1"/>
</dbReference>
<name>A0A151NX80_ALLMI</name>
<protein>
    <submittedName>
        <fullName evidence="2">Carbohydrate sulfotransferase 7</fullName>
    </submittedName>
</protein>
<dbReference type="SUPFAM" id="SSF52540">
    <property type="entry name" value="P-loop containing nucleoside triphosphate hydrolases"/>
    <property type="match status" value="1"/>
</dbReference>
<gene>
    <name evidence="2" type="primary">CHST7</name>
    <name evidence="2" type="ORF">Y1Q_0006283</name>
</gene>
<reference evidence="2 3" key="1">
    <citation type="journal article" date="2012" name="Genome Biol.">
        <title>Sequencing three crocodilian genomes to illuminate the evolution of archosaurs and amniotes.</title>
        <authorList>
            <person name="St John J.A."/>
            <person name="Braun E.L."/>
            <person name="Isberg S.R."/>
            <person name="Miles L.G."/>
            <person name="Chong A.Y."/>
            <person name="Gongora J."/>
            <person name="Dalzell P."/>
            <person name="Moran C."/>
            <person name="Bed'hom B."/>
            <person name="Abzhanov A."/>
            <person name="Burgess S.C."/>
            <person name="Cooksey A.M."/>
            <person name="Castoe T.A."/>
            <person name="Crawford N.G."/>
            <person name="Densmore L.D."/>
            <person name="Drew J.C."/>
            <person name="Edwards S.V."/>
            <person name="Faircloth B.C."/>
            <person name="Fujita M.K."/>
            <person name="Greenwold M.J."/>
            <person name="Hoffmann F.G."/>
            <person name="Howard J.M."/>
            <person name="Iguchi T."/>
            <person name="Janes D.E."/>
            <person name="Khan S.Y."/>
            <person name="Kohno S."/>
            <person name="de Koning A.J."/>
            <person name="Lance S.L."/>
            <person name="McCarthy F.M."/>
            <person name="McCormack J.E."/>
            <person name="Merchant M.E."/>
            <person name="Peterson D.G."/>
            <person name="Pollock D.D."/>
            <person name="Pourmand N."/>
            <person name="Raney B.J."/>
            <person name="Roessler K.A."/>
            <person name="Sanford J.R."/>
            <person name="Sawyer R.H."/>
            <person name="Schmidt C.J."/>
            <person name="Triplett E.W."/>
            <person name="Tuberville T.D."/>
            <person name="Venegas-Anaya M."/>
            <person name="Howard J.T."/>
            <person name="Jarvis E.D."/>
            <person name="Guillette L.J.Jr."/>
            <person name="Glenn T.C."/>
            <person name="Green R.E."/>
            <person name="Ray D.A."/>
        </authorList>
    </citation>
    <scope>NUCLEOTIDE SEQUENCE [LARGE SCALE GENOMIC DNA]</scope>
    <source>
        <strain evidence="2">KSC_2009_1</strain>
    </source>
</reference>
<evidence type="ECO:0000256" key="1">
    <source>
        <dbReference type="SAM" id="SignalP"/>
    </source>
</evidence>
<dbReference type="EMBL" id="AKHW03001628">
    <property type="protein sequence ID" value="KYO41487.1"/>
    <property type="molecule type" value="Genomic_DNA"/>
</dbReference>
<dbReference type="STRING" id="8496.A0A151NX80"/>
<feature type="chain" id="PRO_5007586471" evidence="1">
    <location>
        <begin position="32"/>
        <end position="342"/>
    </location>
</feature>
<dbReference type="GO" id="GO:0006790">
    <property type="term" value="P:sulfur compound metabolic process"/>
    <property type="evidence" value="ECO:0007669"/>
    <property type="project" value="TreeGrafter"/>
</dbReference>
<organism evidence="2 3">
    <name type="scientific">Alligator mississippiensis</name>
    <name type="common">American alligator</name>
    <dbReference type="NCBI Taxonomy" id="8496"/>
    <lineage>
        <taxon>Eukaryota</taxon>
        <taxon>Metazoa</taxon>
        <taxon>Chordata</taxon>
        <taxon>Craniata</taxon>
        <taxon>Vertebrata</taxon>
        <taxon>Euteleostomi</taxon>
        <taxon>Archelosauria</taxon>
        <taxon>Archosauria</taxon>
        <taxon>Crocodylia</taxon>
        <taxon>Alligatoridae</taxon>
        <taxon>Alligatorinae</taxon>
        <taxon>Alligator</taxon>
    </lineage>
</organism>